<gene>
    <name evidence="1" type="ORF">NDU88_011109</name>
</gene>
<dbReference type="Proteomes" id="UP001066276">
    <property type="component" value="Chromosome 6"/>
</dbReference>
<evidence type="ECO:0000313" key="1">
    <source>
        <dbReference type="EMBL" id="KAJ1144815.1"/>
    </source>
</evidence>
<name>A0AAV7R2F8_PLEWA</name>
<evidence type="ECO:0000313" key="2">
    <source>
        <dbReference type="Proteomes" id="UP001066276"/>
    </source>
</evidence>
<dbReference type="AlphaFoldDB" id="A0AAV7R2F8"/>
<organism evidence="1 2">
    <name type="scientific">Pleurodeles waltl</name>
    <name type="common">Iberian ribbed newt</name>
    <dbReference type="NCBI Taxonomy" id="8319"/>
    <lineage>
        <taxon>Eukaryota</taxon>
        <taxon>Metazoa</taxon>
        <taxon>Chordata</taxon>
        <taxon>Craniata</taxon>
        <taxon>Vertebrata</taxon>
        <taxon>Euteleostomi</taxon>
        <taxon>Amphibia</taxon>
        <taxon>Batrachia</taxon>
        <taxon>Caudata</taxon>
        <taxon>Salamandroidea</taxon>
        <taxon>Salamandridae</taxon>
        <taxon>Pleurodelinae</taxon>
        <taxon>Pleurodeles</taxon>
    </lineage>
</organism>
<comment type="caution">
    <text evidence="1">The sequence shown here is derived from an EMBL/GenBank/DDBJ whole genome shotgun (WGS) entry which is preliminary data.</text>
</comment>
<keyword evidence="2" id="KW-1185">Reference proteome</keyword>
<reference evidence="1" key="1">
    <citation type="journal article" date="2022" name="bioRxiv">
        <title>Sequencing and chromosome-scale assembly of the giantPleurodeles waltlgenome.</title>
        <authorList>
            <person name="Brown T."/>
            <person name="Elewa A."/>
            <person name="Iarovenko S."/>
            <person name="Subramanian E."/>
            <person name="Araus A.J."/>
            <person name="Petzold A."/>
            <person name="Susuki M."/>
            <person name="Suzuki K.-i.T."/>
            <person name="Hayashi T."/>
            <person name="Toyoda A."/>
            <person name="Oliveira C."/>
            <person name="Osipova E."/>
            <person name="Leigh N.D."/>
            <person name="Simon A."/>
            <person name="Yun M.H."/>
        </authorList>
    </citation>
    <scope>NUCLEOTIDE SEQUENCE</scope>
    <source>
        <strain evidence="1">20211129_DDA</strain>
        <tissue evidence="1">Liver</tissue>
    </source>
</reference>
<sequence>MTGTKSDVTPVMNQSKGVALPQNASVGAAPDAILLPITVGLAVPLFAQKKTIAGEQDEMSQSLVRRGVSDHVQVISSMGQTFGGSRLLMDPCPLVALPDAVNGQSVGQSLKLLTPQTPGALVQQVPMPNASNISLQGLTAQQLNEWLDSLNTHRNASKGEEQINRVRLATEITELVEGTMGVNRLESYTEEELRYLCPRITREVSKKHQELADLADKHDIEIEKTKHLKQIYRVLRFGEHWKSGKADEQRRRINGNEIHKTGLKAFRKKRIQ</sequence>
<proteinExistence type="predicted"/>
<protein>
    <submittedName>
        <fullName evidence="1">Uncharacterized protein</fullName>
    </submittedName>
</protein>
<dbReference type="EMBL" id="JANPWB010000010">
    <property type="protein sequence ID" value="KAJ1144815.1"/>
    <property type="molecule type" value="Genomic_DNA"/>
</dbReference>
<accession>A0AAV7R2F8</accession>